<dbReference type="OrthoDB" id="7697815at2759"/>
<keyword evidence="4" id="KW-1185">Reference proteome</keyword>
<keyword evidence="1" id="KW-0479">Metal-binding</keyword>
<evidence type="ECO:0000256" key="1">
    <source>
        <dbReference type="PROSITE-ProRule" id="PRU00325"/>
    </source>
</evidence>
<proteinExistence type="predicted"/>
<organism evidence="3 4">
    <name type="scientific">Trichomalopsis sarcophagae</name>
    <dbReference type="NCBI Taxonomy" id="543379"/>
    <lineage>
        <taxon>Eukaryota</taxon>
        <taxon>Metazoa</taxon>
        <taxon>Ecdysozoa</taxon>
        <taxon>Arthropoda</taxon>
        <taxon>Hexapoda</taxon>
        <taxon>Insecta</taxon>
        <taxon>Pterygota</taxon>
        <taxon>Neoptera</taxon>
        <taxon>Endopterygota</taxon>
        <taxon>Hymenoptera</taxon>
        <taxon>Apocrita</taxon>
        <taxon>Proctotrupomorpha</taxon>
        <taxon>Chalcidoidea</taxon>
        <taxon>Pteromalidae</taxon>
        <taxon>Pteromalinae</taxon>
        <taxon>Trichomalopsis</taxon>
    </lineage>
</organism>
<evidence type="ECO:0000313" key="3">
    <source>
        <dbReference type="EMBL" id="OXU21062.1"/>
    </source>
</evidence>
<feature type="domain" description="SWIM-type" evidence="2">
    <location>
        <begin position="64"/>
        <end position="102"/>
    </location>
</feature>
<dbReference type="Proteomes" id="UP000215335">
    <property type="component" value="Unassembled WGS sequence"/>
</dbReference>
<dbReference type="GO" id="GO:0006281">
    <property type="term" value="P:DNA repair"/>
    <property type="evidence" value="ECO:0007669"/>
    <property type="project" value="UniProtKB-ARBA"/>
</dbReference>
<dbReference type="GO" id="GO:0008270">
    <property type="term" value="F:zinc ion binding"/>
    <property type="evidence" value="ECO:0007669"/>
    <property type="project" value="UniProtKB-KW"/>
</dbReference>
<dbReference type="InterPro" id="IPR011604">
    <property type="entry name" value="PDDEXK-like_dom_sf"/>
</dbReference>
<reference evidence="3 4" key="1">
    <citation type="journal article" date="2017" name="Curr. Biol.">
        <title>The Evolution of Venom by Co-option of Single-Copy Genes.</title>
        <authorList>
            <person name="Martinson E.O."/>
            <person name="Mrinalini"/>
            <person name="Kelkar Y.D."/>
            <person name="Chang C.H."/>
            <person name="Werren J.H."/>
        </authorList>
    </citation>
    <scope>NUCLEOTIDE SEQUENCE [LARGE SCALE GENOMIC DNA]</scope>
    <source>
        <strain evidence="3 4">Alberta</strain>
        <tissue evidence="3">Whole body</tissue>
    </source>
</reference>
<keyword evidence="1" id="KW-0862">Zinc</keyword>
<dbReference type="Pfam" id="PF04434">
    <property type="entry name" value="SWIM"/>
    <property type="match status" value="1"/>
</dbReference>
<dbReference type="CDD" id="cd22343">
    <property type="entry name" value="PDDEXK_lambda_exonuclease-like"/>
    <property type="match status" value="1"/>
</dbReference>
<evidence type="ECO:0000259" key="2">
    <source>
        <dbReference type="PROSITE" id="PS50966"/>
    </source>
</evidence>
<dbReference type="InterPro" id="IPR007527">
    <property type="entry name" value="Znf_SWIM"/>
</dbReference>
<dbReference type="AlphaFoldDB" id="A0A232ERU7"/>
<accession>A0A232ERU7</accession>
<dbReference type="EMBL" id="NNAY01002555">
    <property type="protein sequence ID" value="OXU21062.1"/>
    <property type="molecule type" value="Genomic_DNA"/>
</dbReference>
<dbReference type="PANTHER" id="PTHR47526:SF3">
    <property type="entry name" value="PHD-TYPE DOMAIN-CONTAINING PROTEIN"/>
    <property type="match status" value="1"/>
</dbReference>
<dbReference type="InterPro" id="IPR011335">
    <property type="entry name" value="Restrct_endonuc-II-like"/>
</dbReference>
<dbReference type="PANTHER" id="PTHR47526">
    <property type="entry name" value="ATP-DEPENDENT DNA HELICASE"/>
    <property type="match status" value="1"/>
</dbReference>
<dbReference type="SUPFAM" id="SSF52980">
    <property type="entry name" value="Restriction endonuclease-like"/>
    <property type="match status" value="1"/>
</dbReference>
<protein>
    <recommendedName>
        <fullName evidence="2">SWIM-type domain-containing protein</fullName>
    </recommendedName>
</protein>
<dbReference type="Gene3D" id="3.90.320.10">
    <property type="match status" value="1"/>
</dbReference>
<sequence length="432" mass="49270">MISMKSICDWAGSNPSQRKFIEGERVYKAGHIIKCGKSEQLQNGYTMTFTAVCLQTSNLRDNPHEINGQVSSDGKILNCSCSCKAGLGEKCKHIIAALLYCYQKGDALETLSCTYKKCEWKKVHKTALDNYNPARLLQHSCFTEGVKNHKLINAKVGRHEPIVSKETSKITEAEKETIKAIFEYQYNELMETISNLRVDVVNDCCLTTLNQLSANLQDVCEKTKDVYTHWMRERHSRIAGSICYALYTYTQSNRSDNEWSKKFINTYAPKDFKSDILEHARVTEDEARNAFRNIINAEIVEVGLVISKLNPWLAYSPDEVLMKNKKPVALLEIKCPIVGKTADISATVNSQMKKCLYYGQVQMGMDVLNLNLTYFVIYASFDKKLFYLRVQRDNVFIAKMLMALKKVYFKYKLHVICFEKGNCDKIEAGQAA</sequence>
<name>A0A232ERU7_9HYME</name>
<gene>
    <name evidence="3" type="ORF">TSAR_014568</name>
</gene>
<keyword evidence="1" id="KW-0863">Zinc-finger</keyword>
<dbReference type="PROSITE" id="PS50966">
    <property type="entry name" value="ZF_SWIM"/>
    <property type="match status" value="1"/>
</dbReference>
<evidence type="ECO:0000313" key="4">
    <source>
        <dbReference type="Proteomes" id="UP000215335"/>
    </source>
</evidence>
<comment type="caution">
    <text evidence="3">The sequence shown here is derived from an EMBL/GenBank/DDBJ whole genome shotgun (WGS) entry which is preliminary data.</text>
</comment>